<dbReference type="RefSeq" id="WP_138196645.1">
    <property type="nucleotide sequence ID" value="NZ_VCIW01000018.1"/>
</dbReference>
<evidence type="ECO:0000313" key="3">
    <source>
        <dbReference type="Proteomes" id="UP000309676"/>
    </source>
</evidence>
<dbReference type="AlphaFoldDB" id="A0A5R9GEK5"/>
<comment type="caution">
    <text evidence="2">The sequence shown here is derived from an EMBL/GenBank/DDBJ whole genome shotgun (WGS) entry which is preliminary data.</text>
</comment>
<accession>A0A5R9GEK5</accession>
<name>A0A5R9GEK5_9BACL</name>
<sequence>MIGSWRWNAVAACALAAVIFLLSYRSNPLVTAGIRTGIAFAVTFAIGFAVRWLLGQALASADSAAAARTGDAEAANEAAKGRSIDIVTPEDEEEEAGLDLGFKPLSPPKLAKTESPIDPELLAQALRHMSDK</sequence>
<dbReference type="EMBL" id="VCIW01000018">
    <property type="protein sequence ID" value="TLS49825.1"/>
    <property type="molecule type" value="Genomic_DNA"/>
</dbReference>
<protein>
    <submittedName>
        <fullName evidence="2">Uncharacterized protein</fullName>
    </submittedName>
</protein>
<feature type="transmembrane region" description="Helical" evidence="1">
    <location>
        <begin position="32"/>
        <end position="54"/>
    </location>
</feature>
<keyword evidence="1" id="KW-0472">Membrane</keyword>
<dbReference type="Proteomes" id="UP000309676">
    <property type="component" value="Unassembled WGS sequence"/>
</dbReference>
<feature type="transmembrane region" description="Helical" evidence="1">
    <location>
        <begin position="7"/>
        <end position="26"/>
    </location>
</feature>
<gene>
    <name evidence="2" type="ORF">FE782_22740</name>
</gene>
<evidence type="ECO:0000313" key="2">
    <source>
        <dbReference type="EMBL" id="TLS49825.1"/>
    </source>
</evidence>
<keyword evidence="1" id="KW-0812">Transmembrane</keyword>
<keyword evidence="3" id="KW-1185">Reference proteome</keyword>
<keyword evidence="1" id="KW-1133">Transmembrane helix</keyword>
<dbReference type="OrthoDB" id="2476549at2"/>
<organism evidence="2 3">
    <name type="scientific">Paenibacillus antri</name>
    <dbReference type="NCBI Taxonomy" id="2582848"/>
    <lineage>
        <taxon>Bacteria</taxon>
        <taxon>Bacillati</taxon>
        <taxon>Bacillota</taxon>
        <taxon>Bacilli</taxon>
        <taxon>Bacillales</taxon>
        <taxon>Paenibacillaceae</taxon>
        <taxon>Paenibacillus</taxon>
    </lineage>
</organism>
<evidence type="ECO:0000256" key="1">
    <source>
        <dbReference type="SAM" id="Phobius"/>
    </source>
</evidence>
<reference evidence="2 3" key="1">
    <citation type="submission" date="2019-05" db="EMBL/GenBank/DDBJ databases">
        <authorList>
            <person name="Narsing Rao M.P."/>
            <person name="Li W.J."/>
        </authorList>
    </citation>
    <scope>NUCLEOTIDE SEQUENCE [LARGE SCALE GENOMIC DNA]</scope>
    <source>
        <strain evidence="2 3">SYSU_K30003</strain>
    </source>
</reference>
<proteinExistence type="predicted"/>